<gene>
    <name evidence="1" type="ORF">BaRGS_00004591</name>
</gene>
<sequence>MTPSPANTAFTKACAHALLYRGVHACALHFSFLDLPMFLSCESSVKTLLFPLFPAYQFHNLTASANERGPLVSSILGRCSVIVWRRRSRASRTHAPWRACDMLTWTSGGARRQPRCINTELAVSHVCKLPKIASASPAATAATVPR</sequence>
<proteinExistence type="predicted"/>
<protein>
    <submittedName>
        <fullName evidence="1">Uncharacterized protein</fullName>
    </submittedName>
</protein>
<accession>A0ABD0LXR7</accession>
<name>A0ABD0LXR7_9CAEN</name>
<evidence type="ECO:0000313" key="2">
    <source>
        <dbReference type="Proteomes" id="UP001519460"/>
    </source>
</evidence>
<dbReference type="EMBL" id="JACVVK020000016">
    <property type="protein sequence ID" value="KAK7504287.1"/>
    <property type="molecule type" value="Genomic_DNA"/>
</dbReference>
<reference evidence="1 2" key="1">
    <citation type="journal article" date="2023" name="Sci. Data">
        <title>Genome assembly of the Korean intertidal mud-creeper Batillaria attramentaria.</title>
        <authorList>
            <person name="Patra A.K."/>
            <person name="Ho P.T."/>
            <person name="Jun S."/>
            <person name="Lee S.J."/>
            <person name="Kim Y."/>
            <person name="Won Y.J."/>
        </authorList>
    </citation>
    <scope>NUCLEOTIDE SEQUENCE [LARGE SCALE GENOMIC DNA]</scope>
    <source>
        <strain evidence="1">Wonlab-2016</strain>
    </source>
</reference>
<dbReference type="AlphaFoldDB" id="A0ABD0LXR7"/>
<organism evidence="1 2">
    <name type="scientific">Batillaria attramentaria</name>
    <dbReference type="NCBI Taxonomy" id="370345"/>
    <lineage>
        <taxon>Eukaryota</taxon>
        <taxon>Metazoa</taxon>
        <taxon>Spiralia</taxon>
        <taxon>Lophotrochozoa</taxon>
        <taxon>Mollusca</taxon>
        <taxon>Gastropoda</taxon>
        <taxon>Caenogastropoda</taxon>
        <taxon>Sorbeoconcha</taxon>
        <taxon>Cerithioidea</taxon>
        <taxon>Batillariidae</taxon>
        <taxon>Batillaria</taxon>
    </lineage>
</organism>
<comment type="caution">
    <text evidence="1">The sequence shown here is derived from an EMBL/GenBank/DDBJ whole genome shotgun (WGS) entry which is preliminary data.</text>
</comment>
<evidence type="ECO:0000313" key="1">
    <source>
        <dbReference type="EMBL" id="KAK7504287.1"/>
    </source>
</evidence>
<dbReference type="Proteomes" id="UP001519460">
    <property type="component" value="Unassembled WGS sequence"/>
</dbReference>
<keyword evidence="2" id="KW-1185">Reference proteome</keyword>